<keyword evidence="3" id="KW-0689">Ribosomal protein</keyword>
<dbReference type="AlphaFoldDB" id="A0A6J3LYM5"/>
<dbReference type="PANTHER" id="PTHR37799">
    <property type="entry name" value="37S RIBOSOMAL PROTEIN S25, MITOCHONDRIAL"/>
    <property type="match status" value="1"/>
</dbReference>
<evidence type="ECO:0000256" key="6">
    <source>
        <dbReference type="ARBA" id="ARBA00035137"/>
    </source>
</evidence>
<keyword evidence="4" id="KW-0496">Mitochondrion</keyword>
<evidence type="ECO:0000256" key="3">
    <source>
        <dbReference type="ARBA" id="ARBA00022980"/>
    </source>
</evidence>
<dbReference type="GO" id="GO:0005763">
    <property type="term" value="C:mitochondrial small ribosomal subunit"/>
    <property type="evidence" value="ECO:0007669"/>
    <property type="project" value="InterPro"/>
</dbReference>
<keyword evidence="5" id="KW-0687">Ribonucleoprotein</keyword>
<dbReference type="Pfam" id="PF13741">
    <property type="entry name" value="MRP-S25"/>
    <property type="match status" value="1"/>
</dbReference>
<evidence type="ECO:0000256" key="4">
    <source>
        <dbReference type="ARBA" id="ARBA00023128"/>
    </source>
</evidence>
<dbReference type="OrthoDB" id="5542239at2759"/>
<evidence type="ECO:0000256" key="7">
    <source>
        <dbReference type="ARBA" id="ARBA00035421"/>
    </source>
</evidence>
<comment type="similarity">
    <text evidence="2">Belongs to the mitochondrion-specific ribosomal protein mS23 family.</text>
</comment>
<evidence type="ECO:0000313" key="10">
    <source>
        <dbReference type="RefSeq" id="XP_033457440.1"/>
    </source>
</evidence>
<name>A0A6J3LYM5_9PEZI</name>
<evidence type="ECO:0000256" key="2">
    <source>
        <dbReference type="ARBA" id="ARBA00009864"/>
    </source>
</evidence>
<reference evidence="10" key="3">
    <citation type="submission" date="2025-08" db="UniProtKB">
        <authorList>
            <consortium name="RefSeq"/>
        </authorList>
    </citation>
    <scope>IDENTIFICATION</scope>
    <source>
        <strain evidence="10">CBS 342.82</strain>
    </source>
</reference>
<dbReference type="PANTHER" id="PTHR37799:SF1">
    <property type="entry name" value="SMALL RIBOSOMAL SUBUNIT PROTEIN MS23"/>
    <property type="match status" value="1"/>
</dbReference>
<reference evidence="10" key="1">
    <citation type="submission" date="2020-01" db="EMBL/GenBank/DDBJ databases">
        <authorList>
            <consortium name="DOE Joint Genome Institute"/>
            <person name="Haridas S."/>
            <person name="Albert R."/>
            <person name="Binder M."/>
            <person name="Bloem J."/>
            <person name="Labutti K."/>
            <person name="Salamov A."/>
            <person name="Andreopoulos B."/>
            <person name="Baker S.E."/>
            <person name="Barry K."/>
            <person name="Bills G."/>
            <person name="Bluhm B.H."/>
            <person name="Cannon C."/>
            <person name="Castanera R."/>
            <person name="Culley D.E."/>
            <person name="Daum C."/>
            <person name="Ezra D."/>
            <person name="Gonzalez J.B."/>
            <person name="Henrissat B."/>
            <person name="Kuo A."/>
            <person name="Liang C."/>
            <person name="Lipzen A."/>
            <person name="Lutzoni F."/>
            <person name="Magnuson J."/>
            <person name="Mondo S."/>
            <person name="Nolan M."/>
            <person name="Ohm R."/>
            <person name="Pangilinan J."/>
            <person name="Park H.-J."/>
            <person name="Ramirez L."/>
            <person name="Alfaro M."/>
            <person name="Sun H."/>
            <person name="Tritt A."/>
            <person name="Yoshinaga Y."/>
            <person name="Zwiers L.-H."/>
            <person name="Turgeon B.G."/>
            <person name="Goodwin S.B."/>
            <person name="Spatafora J.W."/>
            <person name="Crous P.W."/>
            <person name="Grigoriev I.V."/>
        </authorList>
    </citation>
    <scope>NUCLEOTIDE SEQUENCE</scope>
    <source>
        <strain evidence="10">CBS 342.82</strain>
    </source>
</reference>
<dbReference type="InterPro" id="IPR016939">
    <property type="entry name" value="Ribosomal_mS23_fun"/>
</dbReference>
<evidence type="ECO:0000256" key="1">
    <source>
        <dbReference type="ARBA" id="ARBA00004173"/>
    </source>
</evidence>
<evidence type="ECO:0000256" key="5">
    <source>
        <dbReference type="ARBA" id="ARBA00023274"/>
    </source>
</evidence>
<feature type="region of interest" description="Disordered" evidence="8">
    <location>
        <begin position="214"/>
        <end position="256"/>
    </location>
</feature>
<dbReference type="GO" id="GO:0003735">
    <property type="term" value="F:structural constituent of ribosome"/>
    <property type="evidence" value="ECO:0007669"/>
    <property type="project" value="InterPro"/>
</dbReference>
<protein>
    <recommendedName>
        <fullName evidence="6">Small ribosomal subunit protein mS23</fullName>
    </recommendedName>
    <alternativeName>
        <fullName evidence="7">37S ribosomal protein S25, mitochondrial</fullName>
    </alternativeName>
</protein>
<proteinExistence type="inferred from homology"/>
<organism evidence="10">
    <name type="scientific">Dissoconium aciculare CBS 342.82</name>
    <dbReference type="NCBI Taxonomy" id="1314786"/>
    <lineage>
        <taxon>Eukaryota</taxon>
        <taxon>Fungi</taxon>
        <taxon>Dikarya</taxon>
        <taxon>Ascomycota</taxon>
        <taxon>Pezizomycotina</taxon>
        <taxon>Dothideomycetes</taxon>
        <taxon>Dothideomycetidae</taxon>
        <taxon>Mycosphaerellales</taxon>
        <taxon>Dissoconiaceae</taxon>
        <taxon>Dissoconium</taxon>
    </lineage>
</organism>
<sequence length="256" mass="29054">MGRYSFAAQNVHKTASLLIAAKQTKAPPPWFDIIGSQPPAKRLVRMPMQRPQKAGKKSSKLFTPINISYEEDRLRWEYFNDHPWELARPRTVLEEDGKDSQKWDWGLPLDASLNTFTNTLHRVVQRQRWLMRHGDLSETAAYDKARKEYYRYRHAMEVEARVAREEALAMGAFFGAGPMEVGMKLEDVQYENWKSWAVNETQALKQLSQSAYTGIEEEEDDLSNPSSADLQEISPGVPGSKDGLLAKGGAAVRPAN</sequence>
<dbReference type="RefSeq" id="XP_033457440.1">
    <property type="nucleotide sequence ID" value="XM_033606863.1"/>
</dbReference>
<evidence type="ECO:0000256" key="8">
    <source>
        <dbReference type="SAM" id="MobiDB-lite"/>
    </source>
</evidence>
<dbReference type="Proteomes" id="UP000504637">
    <property type="component" value="Unplaced"/>
</dbReference>
<reference evidence="10" key="2">
    <citation type="submission" date="2020-04" db="EMBL/GenBank/DDBJ databases">
        <authorList>
            <consortium name="NCBI Genome Project"/>
        </authorList>
    </citation>
    <scope>NUCLEOTIDE SEQUENCE</scope>
    <source>
        <strain evidence="10">CBS 342.82</strain>
    </source>
</reference>
<dbReference type="GeneID" id="54364663"/>
<keyword evidence="9" id="KW-1185">Reference proteome</keyword>
<accession>A0A6J3LYM5</accession>
<evidence type="ECO:0000313" key="9">
    <source>
        <dbReference type="Proteomes" id="UP000504637"/>
    </source>
</evidence>
<comment type="subcellular location">
    <subcellularLocation>
        <location evidence="1">Mitochondrion</location>
    </subcellularLocation>
</comment>
<gene>
    <name evidence="10" type="ORF">K489DRAFT_396111</name>
</gene>